<sequence length="50" mass="5480">SSAAVRNHTFSHFHSSCLPILSKMVFGVEKGEVPCLKLKILNGGKRNGHF</sequence>
<gene>
    <name evidence="1" type="ORF">AVEN_52981-2_1</name>
</gene>
<evidence type="ECO:0000313" key="2">
    <source>
        <dbReference type="Proteomes" id="UP000499080"/>
    </source>
</evidence>
<evidence type="ECO:0000313" key="1">
    <source>
        <dbReference type="EMBL" id="GBM85967.1"/>
    </source>
</evidence>
<proteinExistence type="predicted"/>
<dbReference type="AlphaFoldDB" id="A0A4Y2J757"/>
<dbReference type="Proteomes" id="UP000499080">
    <property type="component" value="Unassembled WGS sequence"/>
</dbReference>
<keyword evidence="2" id="KW-1185">Reference proteome</keyword>
<name>A0A4Y2J757_ARAVE</name>
<accession>A0A4Y2J757</accession>
<organism evidence="1 2">
    <name type="scientific">Araneus ventricosus</name>
    <name type="common">Orbweaver spider</name>
    <name type="synonym">Epeira ventricosa</name>
    <dbReference type="NCBI Taxonomy" id="182803"/>
    <lineage>
        <taxon>Eukaryota</taxon>
        <taxon>Metazoa</taxon>
        <taxon>Ecdysozoa</taxon>
        <taxon>Arthropoda</taxon>
        <taxon>Chelicerata</taxon>
        <taxon>Arachnida</taxon>
        <taxon>Araneae</taxon>
        <taxon>Araneomorphae</taxon>
        <taxon>Entelegynae</taxon>
        <taxon>Araneoidea</taxon>
        <taxon>Araneidae</taxon>
        <taxon>Araneus</taxon>
    </lineage>
</organism>
<feature type="non-terminal residue" evidence="1">
    <location>
        <position position="1"/>
    </location>
</feature>
<protein>
    <submittedName>
        <fullName evidence="1">Uncharacterized protein</fullName>
    </submittedName>
</protein>
<reference evidence="1 2" key="1">
    <citation type="journal article" date="2019" name="Sci. Rep.">
        <title>Orb-weaving spider Araneus ventricosus genome elucidates the spidroin gene catalogue.</title>
        <authorList>
            <person name="Kono N."/>
            <person name="Nakamura H."/>
            <person name="Ohtoshi R."/>
            <person name="Moran D.A.P."/>
            <person name="Shinohara A."/>
            <person name="Yoshida Y."/>
            <person name="Fujiwara M."/>
            <person name="Mori M."/>
            <person name="Tomita M."/>
            <person name="Arakawa K."/>
        </authorList>
    </citation>
    <scope>NUCLEOTIDE SEQUENCE [LARGE SCALE GENOMIC DNA]</scope>
</reference>
<dbReference type="EMBL" id="BGPR01003276">
    <property type="protein sequence ID" value="GBM85967.1"/>
    <property type="molecule type" value="Genomic_DNA"/>
</dbReference>
<comment type="caution">
    <text evidence="1">The sequence shown here is derived from an EMBL/GenBank/DDBJ whole genome shotgun (WGS) entry which is preliminary data.</text>
</comment>